<reference evidence="2 3" key="1">
    <citation type="journal article" date="2020" name="Nature">
        <title>Six reference-quality genomes reveal evolution of bat adaptations.</title>
        <authorList>
            <person name="Jebb D."/>
            <person name="Huang Z."/>
            <person name="Pippel M."/>
            <person name="Hughes G.M."/>
            <person name="Lavrichenko K."/>
            <person name="Devanna P."/>
            <person name="Winkler S."/>
            <person name="Jermiin L.S."/>
            <person name="Skirmuntt E.C."/>
            <person name="Katzourakis A."/>
            <person name="Burkitt-Gray L."/>
            <person name="Ray D.A."/>
            <person name="Sullivan K.A.M."/>
            <person name="Roscito J.G."/>
            <person name="Kirilenko B.M."/>
            <person name="Davalos L.M."/>
            <person name="Corthals A.P."/>
            <person name="Power M.L."/>
            <person name="Jones G."/>
            <person name="Ransome R.D."/>
            <person name="Dechmann D.K.N."/>
            <person name="Locatelli A.G."/>
            <person name="Puechmaille S.J."/>
            <person name="Fedrigo O."/>
            <person name="Jarvis E.D."/>
            <person name="Hiller M."/>
            <person name="Vernes S.C."/>
            <person name="Myers E.W."/>
            <person name="Teeling E.C."/>
        </authorList>
    </citation>
    <scope>NUCLEOTIDE SEQUENCE [LARGE SCALE GENOMIC DNA]</scope>
    <source>
        <strain evidence="2">MMolMol1</strain>
        <tissue evidence="2">Muscle</tissue>
    </source>
</reference>
<protein>
    <submittedName>
        <fullName evidence="2">Uncharacterized protein</fullName>
    </submittedName>
</protein>
<feature type="compositionally biased region" description="Polar residues" evidence="1">
    <location>
        <begin position="16"/>
        <end position="30"/>
    </location>
</feature>
<name>A0A7J8DQ57_MOLMO</name>
<dbReference type="AlphaFoldDB" id="A0A7J8DQ57"/>
<dbReference type="EMBL" id="JACASF010000017">
    <property type="protein sequence ID" value="KAF6425139.1"/>
    <property type="molecule type" value="Genomic_DNA"/>
</dbReference>
<evidence type="ECO:0000313" key="2">
    <source>
        <dbReference type="EMBL" id="KAF6425139.1"/>
    </source>
</evidence>
<proteinExistence type="predicted"/>
<evidence type="ECO:0000313" key="3">
    <source>
        <dbReference type="Proteomes" id="UP000550707"/>
    </source>
</evidence>
<organism evidence="2 3">
    <name type="scientific">Molossus molossus</name>
    <name type="common">Pallas' mastiff bat</name>
    <name type="synonym">Vespertilio molossus</name>
    <dbReference type="NCBI Taxonomy" id="27622"/>
    <lineage>
        <taxon>Eukaryota</taxon>
        <taxon>Metazoa</taxon>
        <taxon>Chordata</taxon>
        <taxon>Craniata</taxon>
        <taxon>Vertebrata</taxon>
        <taxon>Euteleostomi</taxon>
        <taxon>Mammalia</taxon>
        <taxon>Eutheria</taxon>
        <taxon>Laurasiatheria</taxon>
        <taxon>Chiroptera</taxon>
        <taxon>Yangochiroptera</taxon>
        <taxon>Molossidae</taxon>
        <taxon>Molossus</taxon>
    </lineage>
</organism>
<comment type="caution">
    <text evidence="2">The sequence shown here is derived from an EMBL/GenBank/DDBJ whole genome shotgun (WGS) entry which is preliminary data.</text>
</comment>
<keyword evidence="3" id="KW-1185">Reference proteome</keyword>
<dbReference type="Proteomes" id="UP000550707">
    <property type="component" value="Unassembled WGS sequence"/>
</dbReference>
<dbReference type="InParanoid" id="A0A7J8DQ57"/>
<sequence>MTTGYAEITATGITTPSDTAAVTHSTSWPGESSAPLPGGC</sequence>
<gene>
    <name evidence="2" type="ORF">HJG59_009207</name>
</gene>
<evidence type="ECO:0000256" key="1">
    <source>
        <dbReference type="SAM" id="MobiDB-lite"/>
    </source>
</evidence>
<feature type="region of interest" description="Disordered" evidence="1">
    <location>
        <begin position="16"/>
        <end position="40"/>
    </location>
</feature>
<accession>A0A7J8DQ57</accession>